<protein>
    <recommendedName>
        <fullName evidence="2">Protein KRI1 homolog</fullName>
    </recommendedName>
</protein>
<comment type="similarity">
    <text evidence="1">Belongs to the KRI1 family.</text>
</comment>
<feature type="region of interest" description="Disordered" evidence="3">
    <location>
        <begin position="68"/>
        <end position="131"/>
    </location>
</feature>
<dbReference type="InterPro" id="IPR018034">
    <property type="entry name" value="Kri1"/>
</dbReference>
<dbReference type="Pfam" id="PF05178">
    <property type="entry name" value="Kri1"/>
    <property type="match status" value="1"/>
</dbReference>
<proteinExistence type="inferred from homology"/>
<dbReference type="InParanoid" id="A0A6P8IHZ0"/>
<feature type="region of interest" description="Disordered" evidence="3">
    <location>
        <begin position="147"/>
        <end position="185"/>
    </location>
</feature>
<dbReference type="GO" id="GO:0030686">
    <property type="term" value="C:90S preribosome"/>
    <property type="evidence" value="ECO:0007669"/>
    <property type="project" value="TreeGrafter"/>
</dbReference>
<dbReference type="Proteomes" id="UP000515163">
    <property type="component" value="Unplaced"/>
</dbReference>
<dbReference type="RefSeq" id="XP_031566163.1">
    <property type="nucleotide sequence ID" value="XM_031710303.1"/>
</dbReference>
<dbReference type="OrthoDB" id="10252032at2759"/>
<evidence type="ECO:0000256" key="2">
    <source>
        <dbReference type="ARBA" id="ARBA00017294"/>
    </source>
</evidence>
<feature type="compositionally biased region" description="Basic residues" evidence="3">
    <location>
        <begin position="286"/>
        <end position="297"/>
    </location>
</feature>
<keyword evidence="5" id="KW-1185">Reference proteome</keyword>
<dbReference type="PANTHER" id="PTHR14490">
    <property type="entry name" value="ZINC FINGER, ZZ TYPE"/>
    <property type="match status" value="1"/>
</dbReference>
<evidence type="ECO:0000313" key="6">
    <source>
        <dbReference type="RefSeq" id="XP_031566163.1"/>
    </source>
</evidence>
<evidence type="ECO:0000259" key="4">
    <source>
        <dbReference type="Pfam" id="PF12936"/>
    </source>
</evidence>
<dbReference type="FunCoup" id="A0A6P8IHZ0">
    <property type="interactions" value="1184"/>
</dbReference>
<feature type="compositionally biased region" description="Basic and acidic residues" evidence="3">
    <location>
        <begin position="80"/>
        <end position="103"/>
    </location>
</feature>
<dbReference type="GO" id="GO:0005730">
    <property type="term" value="C:nucleolus"/>
    <property type="evidence" value="ECO:0007669"/>
    <property type="project" value="TreeGrafter"/>
</dbReference>
<feature type="compositionally biased region" description="Polar residues" evidence="3">
    <location>
        <begin position="551"/>
        <end position="582"/>
    </location>
</feature>
<feature type="compositionally biased region" description="Acidic residues" evidence="3">
    <location>
        <begin position="108"/>
        <end position="120"/>
    </location>
</feature>
<evidence type="ECO:0000313" key="5">
    <source>
        <dbReference type="Proteomes" id="UP000515163"/>
    </source>
</evidence>
<feature type="region of interest" description="Disordered" evidence="3">
    <location>
        <begin position="1"/>
        <end position="39"/>
    </location>
</feature>
<feature type="compositionally biased region" description="Basic and acidic residues" evidence="3">
    <location>
        <begin position="161"/>
        <end position="178"/>
    </location>
</feature>
<dbReference type="GeneID" id="116301271"/>
<feature type="domain" description="Kri1-like C-terminal" evidence="4">
    <location>
        <begin position="460"/>
        <end position="547"/>
    </location>
</feature>
<gene>
    <name evidence="6" type="primary">LOC116301271</name>
</gene>
<organism evidence="5 6">
    <name type="scientific">Actinia tenebrosa</name>
    <name type="common">Australian red waratah sea anemone</name>
    <dbReference type="NCBI Taxonomy" id="6105"/>
    <lineage>
        <taxon>Eukaryota</taxon>
        <taxon>Metazoa</taxon>
        <taxon>Cnidaria</taxon>
        <taxon>Anthozoa</taxon>
        <taxon>Hexacorallia</taxon>
        <taxon>Actiniaria</taxon>
        <taxon>Actiniidae</taxon>
        <taxon>Actinia</taxon>
    </lineage>
</organism>
<feature type="region of interest" description="Disordered" evidence="3">
    <location>
        <begin position="551"/>
        <end position="652"/>
    </location>
</feature>
<name>A0A6P8IHZ0_ACTTE</name>
<dbReference type="GO" id="GO:0000447">
    <property type="term" value="P:endonucleolytic cleavage in ITS1 to separate SSU-rRNA from 5.8S rRNA and LSU-rRNA from tricistronic rRNA transcript (SSU-rRNA, 5.8S rRNA, LSU-rRNA)"/>
    <property type="evidence" value="ECO:0007669"/>
    <property type="project" value="TreeGrafter"/>
</dbReference>
<reference evidence="6" key="1">
    <citation type="submission" date="2025-08" db="UniProtKB">
        <authorList>
            <consortium name="RefSeq"/>
        </authorList>
    </citation>
    <scope>IDENTIFICATION</scope>
    <source>
        <tissue evidence="6">Tentacle</tissue>
    </source>
</reference>
<feature type="compositionally biased region" description="Basic residues" evidence="3">
    <location>
        <begin position="639"/>
        <end position="648"/>
    </location>
</feature>
<dbReference type="KEGG" id="aten:116301271"/>
<sequence length="675" mass="80098">MKTRGVEVSVKAKYGERDYQESDSSSSETEDEDAKELTAQKEKDFLKVLSLLKKKDPKIYDKGVTFYHQESSSEEDEGEKEEKPKKPVFLKDYERERLLEKGSKAFISDDESNGESDDASEEKGVKDLTYSEEQKALKDRLKAAITESDEEDGGFLSLRQKSKEEKQKEESDYKEWLKGVKNGSSSHDTDLETLQQFWSNPSLDQDEQFLRNYILGKGYIDKDVSRIPTYNEIVDDEKEDEEELEKQEEFERKFNFRFEEPDAEFVKTYPRTVNASVRQKDDKRIEARKKREERKKKEKEQKREELKRLKNLKRKEIQEKLEKLKEITGNPNVGFTEDDVDDDFDPKKYDSIMEKVFNEGYYEDEEGEKPTFDDGLDLEEEENWDEWVGPSQDGNYDNEEYNDYNENHNDDYYDDCNFNMDADYDPSMETQQPKRNRKNPSSKLTRALNQKKPLFDPNEKTFEEYFDEYYKLDYEDIISDLPCRFKYRNVLPNDYGLSTEEVLSRPERELNQWVSVKKMSQYRTDEEERRDIKKFLKFSRDERRKQRIFSSTATASEISTPETKQSTIQKDPTEQKTNFTITKQERKIPIEKQITNDTKPQQKQETKTERKEKGKMSQLKRMGWKRRLTPKEAKDQAQKKKLARQFKGAKREQLAGLTVDRLAAYGLRKKRKVAD</sequence>
<dbReference type="AlphaFoldDB" id="A0A6P8IHZ0"/>
<feature type="region of interest" description="Disordered" evidence="3">
    <location>
        <begin position="276"/>
        <end position="304"/>
    </location>
</feature>
<evidence type="ECO:0000256" key="1">
    <source>
        <dbReference type="ARBA" id="ARBA00007473"/>
    </source>
</evidence>
<accession>A0A6P8IHZ0</accession>
<feature type="compositionally biased region" description="Basic and acidic residues" evidence="3">
    <location>
        <begin position="629"/>
        <end position="638"/>
    </location>
</feature>
<dbReference type="PANTHER" id="PTHR14490:SF5">
    <property type="entry name" value="PROTEIN KRI1 HOMOLOG"/>
    <property type="match status" value="1"/>
</dbReference>
<feature type="region of interest" description="Disordered" evidence="3">
    <location>
        <begin position="381"/>
        <end position="452"/>
    </location>
</feature>
<dbReference type="Pfam" id="PF12936">
    <property type="entry name" value="Kri1_C"/>
    <property type="match status" value="1"/>
</dbReference>
<evidence type="ECO:0000256" key="3">
    <source>
        <dbReference type="SAM" id="MobiDB-lite"/>
    </source>
</evidence>
<dbReference type="InterPro" id="IPR024626">
    <property type="entry name" value="Kri1-like_C"/>
</dbReference>
<feature type="compositionally biased region" description="Basic and acidic residues" evidence="3">
    <location>
        <begin position="600"/>
        <end position="615"/>
    </location>
</feature>